<organism evidence="2 3">
    <name type="scientific">Purpureocillium lilacinum</name>
    <name type="common">Paecilomyces lilacinus</name>
    <dbReference type="NCBI Taxonomy" id="33203"/>
    <lineage>
        <taxon>Eukaryota</taxon>
        <taxon>Fungi</taxon>
        <taxon>Dikarya</taxon>
        <taxon>Ascomycota</taxon>
        <taxon>Pezizomycotina</taxon>
        <taxon>Sordariomycetes</taxon>
        <taxon>Hypocreomycetidae</taxon>
        <taxon>Hypocreales</taxon>
        <taxon>Ophiocordycipitaceae</taxon>
        <taxon>Purpureocillium</taxon>
    </lineage>
</organism>
<feature type="region of interest" description="Disordered" evidence="1">
    <location>
        <begin position="655"/>
        <end position="678"/>
    </location>
</feature>
<feature type="compositionally biased region" description="Polar residues" evidence="1">
    <location>
        <begin position="22"/>
        <end position="34"/>
    </location>
</feature>
<name>A0A2U3EPB7_PURLI</name>
<evidence type="ECO:0000256" key="1">
    <source>
        <dbReference type="SAM" id="MobiDB-lite"/>
    </source>
</evidence>
<accession>A0A2U3EPB7</accession>
<dbReference type="EMBL" id="LCWV01000001">
    <property type="protein sequence ID" value="PWI76349.1"/>
    <property type="molecule type" value="Genomic_DNA"/>
</dbReference>
<dbReference type="PANTHER" id="PTHR31010">
    <property type="entry name" value="RAN-SPECIFIC GTPASE-ACTIVATING PROTEIN 30-RELATED"/>
    <property type="match status" value="1"/>
</dbReference>
<dbReference type="InterPro" id="IPR008812">
    <property type="entry name" value="Ran_GTP-bd-rel"/>
</dbReference>
<feature type="compositionally biased region" description="Acidic residues" evidence="1">
    <location>
        <begin position="514"/>
        <end position="527"/>
    </location>
</feature>
<evidence type="ECO:0000313" key="3">
    <source>
        <dbReference type="Proteomes" id="UP000245956"/>
    </source>
</evidence>
<dbReference type="GO" id="GO:0005634">
    <property type="term" value="C:nucleus"/>
    <property type="evidence" value="ECO:0007669"/>
    <property type="project" value="TreeGrafter"/>
</dbReference>
<proteinExistence type="predicted"/>
<dbReference type="PANTHER" id="PTHR31010:SF2">
    <property type="entry name" value="RAN-SPECIFIC GTPASE-ACTIVATING PROTEIN 30"/>
    <property type="match status" value="1"/>
</dbReference>
<gene>
    <name evidence="2" type="ORF">PCL_03543</name>
</gene>
<sequence length="678" mass="74548">MGGTSLALVTERLHNGRALSSELDSPTGPQSSSHCGHLPKCRVPDGSTIPTPTARTACLLVSATVALLYGRHRPLNAMDEFLATVGVQAMRYTIRSAVGLTSTYALKQCSRLLQSVDDELLYSELRTLQKLLDSKIKIISPALELVEFKSGRGNVFLESAVPLTKALQREIASLGRRIEGAIQVESETDRSNSFRSKPQAKKHERLRKVIADIKALLERVDREIPLLQLAITASGETLSTSLPTNISPSRLLQASALLIVGDTQYAQDPTRVTQIGPAFHLSLYMLFLGHASVDPQTIGSTKDSQPVYGVGEHDRKPLWQEVAHKTRVRLCRSSREPRRQGIRDEDSPNLLASPLKGAGLDYAYHLEIVEDLDDGRVHNEPDSTGAYEDIPRAGFRELIPVHQLAKIFYTDTGKILNLGNERDGENNPVLLVKRDLDASRLSPAITVHTLDSLEPGRRERDDDMSEGSVEHENDNGRPEDGPQEARARASSSFPSHLDPEWIAFEVFEADDDAFDETETEAGSESESEDRNCPRIPTEVEQKASGRSSLDARVAAQIRSLSLQPSFGSRAAPDGRRSSTESRSTRGEDTSEDDSEFVARSPFKAITSSLSLVEMLIRLASLQEFQQASHLSIPDHILTFFLEESSTTGLSGDARQAMRSKARQRVGFDPYTDSPVEPG</sequence>
<feature type="region of interest" description="Disordered" evidence="1">
    <location>
        <begin position="17"/>
        <end position="37"/>
    </location>
</feature>
<feature type="region of interest" description="Disordered" evidence="1">
    <location>
        <begin position="563"/>
        <end position="595"/>
    </location>
</feature>
<feature type="compositionally biased region" description="Basic and acidic residues" evidence="1">
    <location>
        <begin position="572"/>
        <end position="588"/>
    </location>
</feature>
<comment type="caution">
    <text evidence="2">The sequence shown here is derived from an EMBL/GenBank/DDBJ whole genome shotgun (WGS) entry which is preliminary data.</text>
</comment>
<feature type="compositionally biased region" description="Basic and acidic residues" evidence="1">
    <location>
        <begin position="528"/>
        <end position="543"/>
    </location>
</feature>
<dbReference type="AlphaFoldDB" id="A0A2U3EPB7"/>
<feature type="region of interest" description="Disordered" evidence="1">
    <location>
        <begin position="447"/>
        <end position="494"/>
    </location>
</feature>
<reference evidence="2 3" key="1">
    <citation type="journal article" date="2016" name="Front. Microbiol.">
        <title>Genome and transcriptome sequences reveal the specific parasitism of the nematophagous Purpureocillium lilacinum 36-1.</title>
        <authorList>
            <person name="Xie J."/>
            <person name="Li S."/>
            <person name="Mo C."/>
            <person name="Xiao X."/>
            <person name="Peng D."/>
            <person name="Wang G."/>
            <person name="Xiao Y."/>
        </authorList>
    </citation>
    <scope>NUCLEOTIDE SEQUENCE [LARGE SCALE GENOMIC DNA]</scope>
    <source>
        <strain evidence="2 3">36-1</strain>
    </source>
</reference>
<evidence type="ECO:0000313" key="2">
    <source>
        <dbReference type="EMBL" id="PWI76349.1"/>
    </source>
</evidence>
<feature type="region of interest" description="Disordered" evidence="1">
    <location>
        <begin position="514"/>
        <end position="550"/>
    </location>
</feature>
<dbReference type="GO" id="GO:0030695">
    <property type="term" value="F:GTPase regulator activity"/>
    <property type="evidence" value="ECO:0007669"/>
    <property type="project" value="TreeGrafter"/>
</dbReference>
<dbReference type="Proteomes" id="UP000245956">
    <property type="component" value="Unassembled WGS sequence"/>
</dbReference>
<dbReference type="Pfam" id="PF05508">
    <property type="entry name" value="Ran-binding"/>
    <property type="match status" value="1"/>
</dbReference>
<feature type="compositionally biased region" description="Basic and acidic residues" evidence="1">
    <location>
        <begin position="468"/>
        <end position="487"/>
    </location>
</feature>
<dbReference type="GO" id="GO:0005737">
    <property type="term" value="C:cytoplasm"/>
    <property type="evidence" value="ECO:0007669"/>
    <property type="project" value="TreeGrafter"/>
</dbReference>
<protein>
    <submittedName>
        <fullName evidence="2">Ran-binding-domain-containing protein</fullName>
    </submittedName>
</protein>